<sequence>MNKFKEIKPEEFNKSPFQIIGKDWMLITAEKDNKVNTMTAAWGGFGFIFNKNVVYIVIRPERYTKQFVDNSDTFSLTFFDENFKKQLSYLGTVSGRDEDKISKTNLTIKHSDNTPYFEEANTAIICRKLYVQDMNRESFIANEVDIEKMYPDKNFHTLYIAEVEKILIRE</sequence>
<dbReference type="PANTHER" id="PTHR43567:SF5">
    <property type="entry name" value="HYPOTHETICAL CYTOSOLIC PROTEIN"/>
    <property type="match status" value="1"/>
</dbReference>
<dbReference type="InterPro" id="IPR052174">
    <property type="entry name" value="Flavoredoxin"/>
</dbReference>
<dbReference type="InterPro" id="IPR002563">
    <property type="entry name" value="Flavin_Rdtase-like_dom"/>
</dbReference>
<evidence type="ECO:0000259" key="2">
    <source>
        <dbReference type="Pfam" id="PF01613"/>
    </source>
</evidence>
<dbReference type="KEGG" id="ceu:A7L45_07680"/>
<evidence type="ECO:0000313" key="3">
    <source>
        <dbReference type="EMBL" id="APC39955.1"/>
    </source>
</evidence>
<name>A0A1J0GF78_9CLOT</name>
<dbReference type="SUPFAM" id="SSF50475">
    <property type="entry name" value="FMN-binding split barrel"/>
    <property type="match status" value="1"/>
</dbReference>
<evidence type="ECO:0000313" key="4">
    <source>
        <dbReference type="Proteomes" id="UP000182569"/>
    </source>
</evidence>
<dbReference type="InterPro" id="IPR012349">
    <property type="entry name" value="Split_barrel_FMN-bd"/>
</dbReference>
<dbReference type="Pfam" id="PF01613">
    <property type="entry name" value="Flavin_Reduct"/>
    <property type="match status" value="1"/>
</dbReference>
<proteinExistence type="inferred from homology"/>
<dbReference type="GO" id="GO:0016646">
    <property type="term" value="F:oxidoreductase activity, acting on the CH-NH group of donors, NAD or NADP as acceptor"/>
    <property type="evidence" value="ECO:0007669"/>
    <property type="project" value="UniProtKB-ARBA"/>
</dbReference>
<dbReference type="EMBL" id="CP015756">
    <property type="protein sequence ID" value="APC39955.1"/>
    <property type="molecule type" value="Genomic_DNA"/>
</dbReference>
<dbReference type="Proteomes" id="UP000182569">
    <property type="component" value="Chromosome"/>
</dbReference>
<evidence type="ECO:0000256" key="1">
    <source>
        <dbReference type="ARBA" id="ARBA00038054"/>
    </source>
</evidence>
<dbReference type="OrthoDB" id="9791490at2"/>
<dbReference type="AlphaFoldDB" id="A0A1J0GF78"/>
<protein>
    <submittedName>
        <fullName evidence="3">Flavin reductase</fullName>
    </submittedName>
</protein>
<dbReference type="GeneID" id="83592365"/>
<dbReference type="PANTHER" id="PTHR43567">
    <property type="entry name" value="FLAVOREDOXIN-RELATED-RELATED"/>
    <property type="match status" value="1"/>
</dbReference>
<gene>
    <name evidence="3" type="ORF">A7L45_07680</name>
</gene>
<dbReference type="STRING" id="1552.A7L45_07680"/>
<dbReference type="Gene3D" id="2.30.110.10">
    <property type="entry name" value="Electron Transport, Fmn-binding Protein, Chain A"/>
    <property type="match status" value="1"/>
</dbReference>
<organism evidence="3 4">
    <name type="scientific">Clostridium estertheticum subsp. estertheticum</name>
    <dbReference type="NCBI Taxonomy" id="1552"/>
    <lineage>
        <taxon>Bacteria</taxon>
        <taxon>Bacillati</taxon>
        <taxon>Bacillota</taxon>
        <taxon>Clostridia</taxon>
        <taxon>Eubacteriales</taxon>
        <taxon>Clostridiaceae</taxon>
        <taxon>Clostridium</taxon>
    </lineage>
</organism>
<dbReference type="RefSeq" id="WP_071612249.1">
    <property type="nucleotide sequence ID" value="NZ_CP015756.1"/>
</dbReference>
<reference evidence="4" key="1">
    <citation type="journal article" date="2016" name="Front. Microbiol.">
        <title>Complete Genome Sequence of Clostridium estertheticum DSM 8809, a Microbe Identified in Spoiled Vacuum Packed Beef.</title>
        <authorList>
            <person name="Yu Z."/>
            <person name="Gunn L."/>
            <person name="Brennan E."/>
            <person name="Reid R."/>
            <person name="Wall P.G."/>
            <person name="Gaora O.P."/>
            <person name="Hurley D."/>
            <person name="Bolton D."/>
            <person name="Fanning S."/>
        </authorList>
    </citation>
    <scope>NUCLEOTIDE SEQUENCE [LARGE SCALE GENOMIC DNA]</scope>
    <source>
        <strain evidence="4">DSM 8809</strain>
    </source>
</reference>
<accession>A0A1J0GF78</accession>
<feature type="domain" description="Flavin reductase like" evidence="2">
    <location>
        <begin position="25"/>
        <end position="169"/>
    </location>
</feature>
<comment type="similarity">
    <text evidence="1">Belongs to the flavoredoxin family.</text>
</comment>
<dbReference type="GO" id="GO:0010181">
    <property type="term" value="F:FMN binding"/>
    <property type="evidence" value="ECO:0007669"/>
    <property type="project" value="InterPro"/>
</dbReference>
<keyword evidence="4" id="KW-1185">Reference proteome</keyword>